<dbReference type="EMBL" id="JASUXU010000036">
    <property type="protein sequence ID" value="KAK0318414.1"/>
    <property type="molecule type" value="Genomic_DNA"/>
</dbReference>
<dbReference type="Proteomes" id="UP001168146">
    <property type="component" value="Unassembled WGS sequence"/>
</dbReference>
<dbReference type="InterPro" id="IPR029052">
    <property type="entry name" value="Metallo-depent_PP-like"/>
</dbReference>
<feature type="compositionally biased region" description="Low complexity" evidence="20">
    <location>
        <begin position="588"/>
        <end position="603"/>
    </location>
</feature>
<comment type="caution">
    <text evidence="22">The sequence shown here is derived from an EMBL/GenBank/DDBJ whole genome shotgun (WGS) entry which is preliminary data.</text>
</comment>
<dbReference type="GO" id="GO:0030145">
    <property type="term" value="F:manganese ion binding"/>
    <property type="evidence" value="ECO:0007669"/>
    <property type="project" value="UniProtKB-UniRule"/>
</dbReference>
<name>A0AAN6FLP2_9PEZI</name>
<dbReference type="GO" id="GO:0006303">
    <property type="term" value="P:double-strand break repair via nonhomologous end joining"/>
    <property type="evidence" value="ECO:0007669"/>
    <property type="project" value="TreeGrafter"/>
</dbReference>
<dbReference type="GO" id="GO:0000014">
    <property type="term" value="F:single-stranded DNA endodeoxyribonuclease activity"/>
    <property type="evidence" value="ECO:0007669"/>
    <property type="project" value="TreeGrafter"/>
</dbReference>
<keyword evidence="7" id="KW-0479">Metal-binding</keyword>
<dbReference type="CDD" id="cd00840">
    <property type="entry name" value="MPP_Mre11_N"/>
    <property type="match status" value="1"/>
</dbReference>
<evidence type="ECO:0000256" key="11">
    <source>
        <dbReference type="ARBA" id="ARBA00022839"/>
    </source>
</evidence>
<reference evidence="22" key="1">
    <citation type="submission" date="2021-12" db="EMBL/GenBank/DDBJ databases">
        <title>Black yeast isolated from Biological Soil Crust.</title>
        <authorList>
            <person name="Kurbessoian T."/>
        </authorList>
    </citation>
    <scope>NUCLEOTIDE SEQUENCE</scope>
    <source>
        <strain evidence="22">CCFEE 5208</strain>
    </source>
</reference>
<proteinExistence type="inferred from homology"/>
<comment type="similarity">
    <text evidence="4 17 19">Belongs to the MRE11/RAD32 family.</text>
</comment>
<evidence type="ECO:0000256" key="19">
    <source>
        <dbReference type="RuleBase" id="RU003447"/>
    </source>
</evidence>
<evidence type="ECO:0000259" key="21">
    <source>
        <dbReference type="SMART" id="SM01347"/>
    </source>
</evidence>
<dbReference type="NCBIfam" id="TIGR00583">
    <property type="entry name" value="mre11"/>
    <property type="match status" value="1"/>
</dbReference>
<dbReference type="PANTHER" id="PTHR10139:SF1">
    <property type="entry name" value="DOUBLE-STRAND BREAK REPAIR PROTEIN MRE11"/>
    <property type="match status" value="1"/>
</dbReference>
<sequence>MSASNAADTIRILVSTDNHVGYKERDPIRGDDSWKSFHEVMCLAKERDVDMVLLAGDLFHENKPSRKSMYHVMRSLRMNCYGDKPCELEMLSDASEMFAGAFNHVNYEDPDINVAIPVFSIHGNHDDPSGENGLAALDLLQMSGLANYYGRTPESDNISIKPVLLQKGSTKLALYGMSNVRDERLFRTFRDGNVKFFRPGTQKDDWFNLMSVHQNHHAHTETSYLPEKFLPSFLDLVVWGHEHECILEPQTNAEQGFRVIQPGSSVATSLMPGEAVPKKVAILSITGKEMKIETIRLTTVRPFVMREVSLMASREMRELAMQTDDTKPKLSRYLMDIVEELIEEAKQQWLKVQREAGADQDEEVEIPKPLIRLRVDYTAPDGGEFDLENPQRFSNRFMDRVANTSDVVQFHRKRQARKSIKGKADMPEDSVLAQMEMDTVKIGQLVDEFLAAQSLTILPQNTFSDAVGQFVDKDDRTAMEQFVAKSLESLVSHLIDGDEDEEVDEERVAGMMEEYKAKVEEAFAKGEIKRGNRRKGSRKPRPEGWDSEDDGAWEDNPASIVRDEEGNVLEEADGPAPKAKSTRGRGGKAAAGTTRKTAAAAKKAPSKGRGKKVAMSEEDDDDDDEDDDVVMANSPDVIEVDDDEEEALEDDDDDDDGVFVKPAAEKAAAKKAPAKKAAPAKATKSVRAGTQSKLAFGGSPASQRASGRAAPSRAAEKAPPKRAQEPSDDEISDDDAFEPPPPVARGKARR</sequence>
<evidence type="ECO:0000256" key="13">
    <source>
        <dbReference type="ARBA" id="ARBA00023211"/>
    </source>
</evidence>
<evidence type="ECO:0000256" key="16">
    <source>
        <dbReference type="ARBA" id="ARBA00064981"/>
    </source>
</evidence>
<dbReference type="InterPro" id="IPR041796">
    <property type="entry name" value="Mre11_N"/>
</dbReference>
<dbReference type="FunFam" id="3.60.21.10:FF:000011">
    <property type="entry name" value="Double-strand break repair protein"/>
    <property type="match status" value="1"/>
</dbReference>
<evidence type="ECO:0000256" key="17">
    <source>
        <dbReference type="PIRNR" id="PIRNR000882"/>
    </source>
</evidence>
<comment type="cofactor">
    <cofactor evidence="1 17">
        <name>Mn(2+)</name>
        <dbReference type="ChEBI" id="CHEBI:29035"/>
    </cofactor>
</comment>
<comment type="subunit">
    <text evidence="16">Component of the MRN complex composed of two heterodimers RAD50 and MRE11 associated with a single NBS1.</text>
</comment>
<keyword evidence="11 17" id="KW-0269">Exonuclease</keyword>
<feature type="compositionally biased region" description="Acidic residues" evidence="20">
    <location>
        <begin position="638"/>
        <end position="657"/>
    </location>
</feature>
<evidence type="ECO:0000313" key="22">
    <source>
        <dbReference type="EMBL" id="KAK0318414.1"/>
    </source>
</evidence>
<evidence type="ECO:0000256" key="12">
    <source>
        <dbReference type="ARBA" id="ARBA00023204"/>
    </source>
</evidence>
<gene>
    <name evidence="22" type="primary">MRE11_1</name>
    <name evidence="22" type="ORF">LTR82_010475</name>
</gene>
<dbReference type="PIRSF" id="PIRSF000882">
    <property type="entry name" value="DSB_repair_MRE11"/>
    <property type="match status" value="1"/>
</dbReference>
<organism evidence="22 23">
    <name type="scientific">Friedmanniomyces endolithicus</name>
    <dbReference type="NCBI Taxonomy" id="329885"/>
    <lineage>
        <taxon>Eukaryota</taxon>
        <taxon>Fungi</taxon>
        <taxon>Dikarya</taxon>
        <taxon>Ascomycota</taxon>
        <taxon>Pezizomycotina</taxon>
        <taxon>Dothideomycetes</taxon>
        <taxon>Dothideomycetidae</taxon>
        <taxon>Mycosphaerellales</taxon>
        <taxon>Teratosphaeriaceae</taxon>
        <taxon>Friedmanniomyces</taxon>
    </lineage>
</organism>
<dbReference type="AlphaFoldDB" id="A0AAN6FLP2"/>
<keyword evidence="12 17" id="KW-0234">DNA repair</keyword>
<keyword evidence="15 17" id="KW-0469">Meiosis</keyword>
<keyword evidence="5" id="KW-0158">Chromosome</keyword>
<dbReference type="Gene3D" id="3.30.110.110">
    <property type="entry name" value="Mre11, capping domain"/>
    <property type="match status" value="1"/>
</dbReference>
<dbReference type="GO" id="GO:0042138">
    <property type="term" value="P:meiotic DNA double-strand break formation"/>
    <property type="evidence" value="ECO:0007669"/>
    <property type="project" value="TreeGrafter"/>
</dbReference>
<dbReference type="GO" id="GO:0000723">
    <property type="term" value="P:telomere maintenance"/>
    <property type="evidence" value="ECO:0007669"/>
    <property type="project" value="TreeGrafter"/>
</dbReference>
<feature type="active site" description="Proton donor" evidence="18">
    <location>
        <position position="125"/>
    </location>
</feature>
<dbReference type="Pfam" id="PF04152">
    <property type="entry name" value="Mre11_DNA_bind"/>
    <property type="match status" value="1"/>
</dbReference>
<evidence type="ECO:0000256" key="18">
    <source>
        <dbReference type="PIRSR" id="PIRSR000882-1"/>
    </source>
</evidence>
<feature type="compositionally biased region" description="Acidic residues" evidence="20">
    <location>
        <begin position="616"/>
        <end position="629"/>
    </location>
</feature>
<dbReference type="InterPro" id="IPR004843">
    <property type="entry name" value="Calcineurin-like_PHP"/>
</dbReference>
<dbReference type="SMART" id="SM01347">
    <property type="entry name" value="Mre11_DNA_bind"/>
    <property type="match status" value="1"/>
</dbReference>
<feature type="compositionally biased region" description="Acidic residues" evidence="20">
    <location>
        <begin position="726"/>
        <end position="737"/>
    </location>
</feature>
<dbReference type="SUPFAM" id="SSF56300">
    <property type="entry name" value="Metallo-dependent phosphatases"/>
    <property type="match status" value="1"/>
</dbReference>
<evidence type="ECO:0000256" key="20">
    <source>
        <dbReference type="SAM" id="MobiDB-lite"/>
    </source>
</evidence>
<feature type="domain" description="Mre11 DNA-binding" evidence="21">
    <location>
        <begin position="290"/>
        <end position="470"/>
    </location>
</feature>
<dbReference type="GO" id="GO:0008296">
    <property type="term" value="F:3'-5'-DNA exonuclease activity"/>
    <property type="evidence" value="ECO:0007669"/>
    <property type="project" value="InterPro"/>
</dbReference>
<keyword evidence="6 17" id="KW-0540">Nuclease</keyword>
<evidence type="ECO:0000256" key="8">
    <source>
        <dbReference type="ARBA" id="ARBA00022759"/>
    </source>
</evidence>
<keyword evidence="9 17" id="KW-0227">DNA damage</keyword>
<dbReference type="Gene3D" id="3.60.21.10">
    <property type="match status" value="1"/>
</dbReference>
<comment type="subcellular location">
    <subcellularLocation>
        <location evidence="3">Chromosome</location>
    </subcellularLocation>
    <subcellularLocation>
        <location evidence="2 17">Nucleus</location>
    </subcellularLocation>
</comment>
<comment type="function">
    <text evidence="17">Core component of the MRN complex, which plays a central role in double-strand break (DSB) repair, DNA recombination, maintenance of telomere integrity and meiosis. The MRN complex is involved in the repair of DNA double-strand breaks (DSBs) via homologous recombination (HR), an error-free mechanism which primarily occurs during S and G2 phases. The complex (1) mediates the end resection of damaged DNA, which generates proper single-stranded DNA, a key initial steps in HR, and is (2) required for the recruitment of other repair factors and efficient activation of ATM and ATR upon DNA damage. Within the MRN complex, MRE11 possesses both single-strand endonuclease activity and double-strand-specific 3'-5' exonuclease activity. MRE11 first endonucleolytically cleaves the 5' strand at DNA DSB ends to prevent non-homologous end joining (NHEJ) and licence HR. It then generates a single-stranded DNA gap via 3' to 5' exonucleolytic degradation, which is required for single-strand invasion and recombination.</text>
</comment>
<evidence type="ECO:0000256" key="14">
    <source>
        <dbReference type="ARBA" id="ARBA00023242"/>
    </source>
</evidence>
<accession>A0AAN6FLP2</accession>
<dbReference type="Pfam" id="PF00149">
    <property type="entry name" value="Metallophos"/>
    <property type="match status" value="1"/>
</dbReference>
<keyword evidence="10 17" id="KW-0378">Hydrolase</keyword>
<dbReference type="GO" id="GO:0000724">
    <property type="term" value="P:double-strand break repair via homologous recombination"/>
    <property type="evidence" value="ECO:0007669"/>
    <property type="project" value="TreeGrafter"/>
</dbReference>
<dbReference type="GO" id="GO:0007095">
    <property type="term" value="P:mitotic G2 DNA damage checkpoint signaling"/>
    <property type="evidence" value="ECO:0007669"/>
    <property type="project" value="TreeGrafter"/>
</dbReference>
<dbReference type="GO" id="GO:0035861">
    <property type="term" value="C:site of double-strand break"/>
    <property type="evidence" value="ECO:0007669"/>
    <property type="project" value="TreeGrafter"/>
</dbReference>
<feature type="compositionally biased region" description="Low complexity" evidence="20">
    <location>
        <begin position="697"/>
        <end position="713"/>
    </location>
</feature>
<dbReference type="PANTHER" id="PTHR10139">
    <property type="entry name" value="DOUBLE-STRAND BREAK REPAIR PROTEIN MRE11"/>
    <property type="match status" value="1"/>
</dbReference>
<keyword evidence="8 17" id="KW-0255">Endonuclease</keyword>
<evidence type="ECO:0000256" key="5">
    <source>
        <dbReference type="ARBA" id="ARBA00022454"/>
    </source>
</evidence>
<keyword evidence="14 17" id="KW-0539">Nucleus</keyword>
<evidence type="ECO:0000313" key="23">
    <source>
        <dbReference type="Proteomes" id="UP001168146"/>
    </source>
</evidence>
<evidence type="ECO:0000256" key="7">
    <source>
        <dbReference type="ARBA" id="ARBA00022723"/>
    </source>
</evidence>
<dbReference type="GO" id="GO:0030870">
    <property type="term" value="C:Mre11 complex"/>
    <property type="evidence" value="ECO:0007669"/>
    <property type="project" value="UniProtKB-UniRule"/>
</dbReference>
<feature type="region of interest" description="Disordered" evidence="20">
    <location>
        <begin position="528"/>
        <end position="750"/>
    </location>
</feature>
<evidence type="ECO:0000256" key="3">
    <source>
        <dbReference type="ARBA" id="ARBA00004286"/>
    </source>
</evidence>
<evidence type="ECO:0000256" key="10">
    <source>
        <dbReference type="ARBA" id="ARBA00022801"/>
    </source>
</evidence>
<evidence type="ECO:0000256" key="9">
    <source>
        <dbReference type="ARBA" id="ARBA00022763"/>
    </source>
</evidence>
<feature type="compositionally biased region" description="Basic and acidic residues" evidence="20">
    <location>
        <begin position="714"/>
        <end position="725"/>
    </location>
</feature>
<dbReference type="GO" id="GO:0031573">
    <property type="term" value="P:mitotic intra-S DNA damage checkpoint signaling"/>
    <property type="evidence" value="ECO:0007669"/>
    <property type="project" value="TreeGrafter"/>
</dbReference>
<protein>
    <recommendedName>
        <fullName evidence="17">Double-strand break repair protein</fullName>
    </recommendedName>
</protein>
<evidence type="ECO:0000256" key="15">
    <source>
        <dbReference type="ARBA" id="ARBA00023254"/>
    </source>
</evidence>
<dbReference type="InterPro" id="IPR007281">
    <property type="entry name" value="Mre11_DNA-bd"/>
</dbReference>
<evidence type="ECO:0000256" key="4">
    <source>
        <dbReference type="ARBA" id="ARBA00009028"/>
    </source>
</evidence>
<evidence type="ECO:0000256" key="6">
    <source>
        <dbReference type="ARBA" id="ARBA00022722"/>
    </source>
</evidence>
<dbReference type="InterPro" id="IPR003701">
    <property type="entry name" value="Mre11"/>
</dbReference>
<keyword evidence="13 17" id="KW-0464">Manganese</keyword>
<evidence type="ECO:0000256" key="2">
    <source>
        <dbReference type="ARBA" id="ARBA00004123"/>
    </source>
</evidence>
<evidence type="ECO:0000256" key="1">
    <source>
        <dbReference type="ARBA" id="ARBA00001936"/>
    </source>
</evidence>
<dbReference type="GO" id="GO:0097552">
    <property type="term" value="P:mitochondrial double-strand break repair via homologous recombination"/>
    <property type="evidence" value="ECO:0007669"/>
    <property type="project" value="TreeGrafter"/>
</dbReference>
<dbReference type="InterPro" id="IPR038487">
    <property type="entry name" value="Mre11_capping_dom"/>
</dbReference>